<evidence type="ECO:0000313" key="2">
    <source>
        <dbReference type="EMBL" id="MQM11669.1"/>
    </source>
</evidence>
<protein>
    <submittedName>
        <fullName evidence="2">Uncharacterized protein</fullName>
    </submittedName>
</protein>
<dbReference type="InterPro" id="IPR039611">
    <property type="entry name" value="VQ_4/11/13/19/31/33"/>
</dbReference>
<gene>
    <name evidence="2" type="ORF">Taro_044577</name>
</gene>
<feature type="region of interest" description="Disordered" evidence="1">
    <location>
        <begin position="1"/>
        <end position="31"/>
    </location>
</feature>
<dbReference type="AlphaFoldDB" id="A0A843WP22"/>
<dbReference type="Proteomes" id="UP000652761">
    <property type="component" value="Unassembled WGS sequence"/>
</dbReference>
<dbReference type="EMBL" id="NMUH01005056">
    <property type="protein sequence ID" value="MQM11669.1"/>
    <property type="molecule type" value="Genomic_DNA"/>
</dbReference>
<comment type="caution">
    <text evidence="2">The sequence shown here is derived from an EMBL/GenBank/DDBJ whole genome shotgun (WGS) entry which is preliminary data.</text>
</comment>
<name>A0A843WP22_COLES</name>
<keyword evidence="3" id="KW-1185">Reference proteome</keyword>
<evidence type="ECO:0000313" key="3">
    <source>
        <dbReference type="Proteomes" id="UP000652761"/>
    </source>
</evidence>
<dbReference type="OrthoDB" id="776586at2759"/>
<organism evidence="2 3">
    <name type="scientific">Colocasia esculenta</name>
    <name type="common">Wild taro</name>
    <name type="synonym">Arum esculentum</name>
    <dbReference type="NCBI Taxonomy" id="4460"/>
    <lineage>
        <taxon>Eukaryota</taxon>
        <taxon>Viridiplantae</taxon>
        <taxon>Streptophyta</taxon>
        <taxon>Embryophyta</taxon>
        <taxon>Tracheophyta</taxon>
        <taxon>Spermatophyta</taxon>
        <taxon>Magnoliopsida</taxon>
        <taxon>Liliopsida</taxon>
        <taxon>Araceae</taxon>
        <taxon>Aroideae</taxon>
        <taxon>Colocasieae</taxon>
        <taxon>Colocasia</taxon>
    </lineage>
</organism>
<dbReference type="PANTHER" id="PTHR33402">
    <property type="entry name" value="VQ MOTIF-CONTAINING PROTEIN 11-LIKE"/>
    <property type="match status" value="1"/>
</dbReference>
<evidence type="ECO:0000256" key="1">
    <source>
        <dbReference type="SAM" id="MobiDB-lite"/>
    </source>
</evidence>
<reference evidence="2" key="1">
    <citation type="submission" date="2017-07" db="EMBL/GenBank/DDBJ databases">
        <title>Taro Niue Genome Assembly and Annotation.</title>
        <authorList>
            <person name="Atibalentja N."/>
            <person name="Keating K."/>
            <person name="Fields C.J."/>
        </authorList>
    </citation>
    <scope>NUCLEOTIDE SEQUENCE</scope>
    <source>
        <strain evidence="2">Niue_2</strain>
        <tissue evidence="2">Leaf</tissue>
    </source>
</reference>
<sequence length="173" mass="18983">MLTNSAETAFRHHQTPAAAEPPSTQGLMPAKTDPKRRPAFKLYEHRHHSFKNLKAIGPLLMPRGSFSSLGGASVDRFSLRKPNILSPRMLDFPTLTLSIPLTPLILNLFSHLPYPNSATKVLNEECPITEKGFYHHASPKTTPSGMDPPRLLPLFPVATPRITTGSLSTANTP</sequence>
<proteinExistence type="predicted"/>
<accession>A0A843WP22</accession>
<dbReference type="PANTHER" id="PTHR33402:SF16">
    <property type="entry name" value="VQ MOTIF-CONTAINING PROTEIN 13-RELATED"/>
    <property type="match status" value="1"/>
</dbReference>